<dbReference type="KEGG" id="mpa:MAP_4285"/>
<dbReference type="PANTHER" id="PTHR48098:SF1">
    <property type="entry name" value="DIACYLGLYCEROL ACYLTRANSFERASE_MYCOLYLTRANSFERASE AG85A"/>
    <property type="match status" value="1"/>
</dbReference>
<evidence type="ECO:0000256" key="1">
    <source>
        <dbReference type="ARBA" id="ARBA00004613"/>
    </source>
</evidence>
<evidence type="ECO:0000256" key="4">
    <source>
        <dbReference type="SAM" id="Phobius"/>
    </source>
</evidence>
<keyword evidence="4" id="KW-0472">Membrane</keyword>
<dbReference type="InterPro" id="IPR050583">
    <property type="entry name" value="Mycobacterial_A85_antigen"/>
</dbReference>
<dbReference type="eggNOG" id="COG0627">
    <property type="taxonomic scope" value="Bacteria"/>
</dbReference>
<reference evidence="5 6" key="1">
    <citation type="journal article" date="2005" name="Proc. Natl. Acad. Sci. U.S.A.">
        <title>The complete genome sequence of Mycobacterium avium subspecies paratuberculosis.</title>
        <authorList>
            <person name="Li L."/>
            <person name="Bannantine J.P."/>
            <person name="Zhang Q."/>
            <person name="Amonsin A."/>
            <person name="May B.J."/>
            <person name="Alt D."/>
            <person name="Banerji N."/>
            <person name="Kanjilal S."/>
            <person name="Kapur V."/>
        </authorList>
    </citation>
    <scope>NUCLEOTIDE SEQUENCE [LARGE SCALE GENOMIC DNA]</scope>
    <source>
        <strain evidence="6">ATCC BAA-968 / K-10</strain>
    </source>
</reference>
<name>Q73RZ3_MYCPA</name>
<feature type="region of interest" description="Disordered" evidence="3">
    <location>
        <begin position="1"/>
        <end position="29"/>
    </location>
</feature>
<dbReference type="Gene3D" id="3.40.50.1820">
    <property type="entry name" value="alpha/beta hydrolase"/>
    <property type="match status" value="1"/>
</dbReference>
<feature type="transmembrane region" description="Helical" evidence="4">
    <location>
        <begin position="134"/>
        <end position="156"/>
    </location>
</feature>
<evidence type="ECO:0000256" key="3">
    <source>
        <dbReference type="SAM" id="MobiDB-lite"/>
    </source>
</evidence>
<dbReference type="Pfam" id="PF00756">
    <property type="entry name" value="Esterase"/>
    <property type="match status" value="1"/>
</dbReference>
<dbReference type="HOGENOM" id="CLU_037947_1_0_11"/>
<comment type="subcellular location">
    <subcellularLocation>
        <location evidence="1">Secreted</location>
    </subcellularLocation>
</comment>
<dbReference type="GO" id="GO:0016747">
    <property type="term" value="F:acyltransferase activity, transferring groups other than amino-acyl groups"/>
    <property type="evidence" value="ECO:0007669"/>
    <property type="project" value="TreeGrafter"/>
</dbReference>
<dbReference type="EMBL" id="AE016958">
    <property type="protein sequence ID" value="AAS06835.1"/>
    <property type="molecule type" value="Genomic_DNA"/>
</dbReference>
<evidence type="ECO:0000313" key="5">
    <source>
        <dbReference type="EMBL" id="AAS06835.1"/>
    </source>
</evidence>
<feature type="compositionally biased region" description="Low complexity" evidence="3">
    <location>
        <begin position="13"/>
        <end position="23"/>
    </location>
</feature>
<keyword evidence="4" id="KW-0812">Transmembrane</keyword>
<organism evidence="5 6">
    <name type="scientific">Mycolicibacterium paratuberculosis (strain ATCC BAA-968 / K-10)</name>
    <name type="common">Mycobacterium paratuberculosis</name>
    <dbReference type="NCBI Taxonomy" id="262316"/>
    <lineage>
        <taxon>Bacteria</taxon>
        <taxon>Bacillati</taxon>
        <taxon>Actinomycetota</taxon>
        <taxon>Actinomycetes</taxon>
        <taxon>Mycobacteriales</taxon>
        <taxon>Mycobacteriaceae</taxon>
        <taxon>Mycobacterium</taxon>
        <taxon>Mycobacterium avium complex (MAC)</taxon>
    </lineage>
</organism>
<evidence type="ECO:0008006" key="7">
    <source>
        <dbReference type="Google" id="ProtNLM"/>
    </source>
</evidence>
<dbReference type="InterPro" id="IPR000801">
    <property type="entry name" value="Esterase-like"/>
</dbReference>
<sequence length="500" mass="52930">MVGPPLSVIPADRSTATSPSRSARSSKRSRPLEQFFGQLSLLHGWLPPTVQGLALLMLVAAIHWRARGWLKRVLPAALVAAVAVTVLARWYITSLGVAGDPAPTALWFWIALSGLAAAVFLVGWRGVRWWRRGLAVLSIPLCVLCAGLALNGWVGYFPTVLAAWNQLTQAPLPDQIDRLRVTEMQIAGTRPSKGVVVPVDIDGNGPSGSHFAHRRELVYLPPAWFNSNPPPRLPAVMMISSAFNTPADWLGPGGAFTAIDNFAAAHHGFAPVLVFVDPTGSFDNDTECVNGSRGNAADHLTKDIQPFMVSNFGVSADRANWGVAGWSMGGTCAVDLAVMHPEMFRAFVDIAGDRGPNVGPKDQSVARLFGGDQAAWAAFDPVTVMTRHGRYADLSGWFEVPGADVARTAQQGNADPAPALVASSSDPAANPEGQDAAAHSLCAVGAANGIACAVVTQPGKHDWPFAAQAFATALPWLAWTIGTPNTEPVQLPQRAAAPPR</sequence>
<keyword evidence="4" id="KW-1133">Transmembrane helix</keyword>
<feature type="transmembrane region" description="Helical" evidence="4">
    <location>
        <begin position="45"/>
        <end position="66"/>
    </location>
</feature>
<accession>Q73RZ3</accession>
<evidence type="ECO:0000256" key="2">
    <source>
        <dbReference type="ARBA" id="ARBA00022525"/>
    </source>
</evidence>
<dbReference type="Proteomes" id="UP000000580">
    <property type="component" value="Chromosome"/>
</dbReference>
<dbReference type="STRING" id="262316.MAP_4285"/>
<protein>
    <recommendedName>
        <fullName evidence="7">Esterase family protein</fullName>
    </recommendedName>
</protein>
<proteinExistence type="predicted"/>
<dbReference type="GO" id="GO:0005576">
    <property type="term" value="C:extracellular region"/>
    <property type="evidence" value="ECO:0007669"/>
    <property type="project" value="UniProtKB-SubCell"/>
</dbReference>
<keyword evidence="6" id="KW-1185">Reference proteome</keyword>
<dbReference type="PANTHER" id="PTHR48098">
    <property type="entry name" value="ENTEROCHELIN ESTERASE-RELATED"/>
    <property type="match status" value="1"/>
</dbReference>
<dbReference type="ESTHER" id="mycpa-q73rz3">
    <property type="family name" value="A85-Est-Putative"/>
</dbReference>
<evidence type="ECO:0000313" key="6">
    <source>
        <dbReference type="Proteomes" id="UP000000580"/>
    </source>
</evidence>
<dbReference type="InterPro" id="IPR029058">
    <property type="entry name" value="AB_hydrolase_fold"/>
</dbReference>
<gene>
    <name evidence="5" type="ordered locus">MAP_4285</name>
</gene>
<feature type="transmembrane region" description="Helical" evidence="4">
    <location>
        <begin position="104"/>
        <end position="122"/>
    </location>
</feature>
<keyword evidence="2" id="KW-0964">Secreted</keyword>
<dbReference type="AlphaFoldDB" id="Q73RZ3"/>
<dbReference type="SUPFAM" id="SSF53474">
    <property type="entry name" value="alpha/beta-Hydrolases"/>
    <property type="match status" value="1"/>
</dbReference>
<feature type="transmembrane region" description="Helical" evidence="4">
    <location>
        <begin position="73"/>
        <end position="92"/>
    </location>
</feature>
<feature type="region of interest" description="Disordered" evidence="3">
    <location>
        <begin position="411"/>
        <end position="433"/>
    </location>
</feature>